<evidence type="ECO:0008006" key="5">
    <source>
        <dbReference type="Google" id="ProtNLM"/>
    </source>
</evidence>
<dbReference type="AlphaFoldDB" id="A0A2G9S047"/>
<name>A0A2G9S047_AQUCT</name>
<reference evidence="4" key="1">
    <citation type="journal article" date="2017" name="Nat. Commun.">
        <title>The North American bullfrog draft genome provides insight into hormonal regulation of long noncoding RNA.</title>
        <authorList>
            <person name="Hammond S.A."/>
            <person name="Warren R.L."/>
            <person name="Vandervalk B.P."/>
            <person name="Kucuk E."/>
            <person name="Khan H."/>
            <person name="Gibb E.A."/>
            <person name="Pandoh P."/>
            <person name="Kirk H."/>
            <person name="Zhao Y."/>
            <person name="Jones M."/>
            <person name="Mungall A.J."/>
            <person name="Coope R."/>
            <person name="Pleasance S."/>
            <person name="Moore R.A."/>
            <person name="Holt R.A."/>
            <person name="Round J.M."/>
            <person name="Ohora S."/>
            <person name="Walle B.V."/>
            <person name="Veldhoen N."/>
            <person name="Helbing C.C."/>
            <person name="Birol I."/>
        </authorList>
    </citation>
    <scope>NUCLEOTIDE SEQUENCE [LARGE SCALE GENOMIC DNA]</scope>
</reference>
<keyword evidence="1" id="KW-0175">Coiled coil</keyword>
<dbReference type="PANTHER" id="PTHR46253">
    <property type="entry name" value="TGF-BETA-ACTIVATED KINASE 1 AND MAP3K7-BINDING PROTEIN TAB"/>
    <property type="match status" value="1"/>
</dbReference>
<feature type="compositionally biased region" description="Low complexity" evidence="2">
    <location>
        <begin position="295"/>
        <end position="318"/>
    </location>
</feature>
<dbReference type="PANTHER" id="PTHR46253:SF2">
    <property type="entry name" value="TGF-BETA-ACTIVATED KINASE 1 AND MAP3K7-BINDING PROTEIN 2"/>
    <property type="match status" value="1"/>
</dbReference>
<dbReference type="EMBL" id="KV929801">
    <property type="protein sequence ID" value="PIO32831.1"/>
    <property type="molecule type" value="Genomic_DNA"/>
</dbReference>
<feature type="region of interest" description="Disordered" evidence="2">
    <location>
        <begin position="204"/>
        <end position="322"/>
    </location>
</feature>
<sequence>HNNNLDACCAVLSQESTKYLYGEGDLSLTDETGIAGLRNHMTSLNLDLQSQYHEVRDGSRMNGSSRTLTHSISDGHLQEGQSNNELYPHEPQTAPANVPSNFNVFGVPNNPSNPGHQFGLHLGSKSSSGLQTPRFNPIMVTLAPNIQSTRNTPTSLHIHGGPQPVLNSPHGNSIYIRPYFTSQSGTTRQTPQQPGWMSQIPTQQQVFHPSQPNPWTTLPSSYTQSHTSAQSNQHGHQTSHVYMPISSPTTPQAPVLHSSAGGSQPSTQYNIQNISTGPRKNQIEIKLEPPQRSNPNMLRSQSSRSSTNPSTLNTPTRNQPTVYIASPPSTDEMISRNQPKVYISAPGGDDQVVRNQPTLFISTNPGAASAARNVSGQVSMGPAFIHHHPPKSRAHGNNSSASSPRVVVTQPNTKYTFKITVSPNKPPAVSPGVVSPTFEHTNLLPFAESDGIHHLTDPVVGHDRISDARKLSVGSDDAAYTQALLVHQKARMERLHRELEVQKKKLDKLKTEVNEMENNLTRRRLNRSNSLSQVPSLEEMQQLRSCNRQLQIDIDCLTKEIDLFQARGPHFDPSAIHNFYDNIGFLGPVPPKPKGTASVGKLKE</sequence>
<gene>
    <name evidence="3" type="ORF">AB205_0157070</name>
</gene>
<evidence type="ECO:0000313" key="3">
    <source>
        <dbReference type="EMBL" id="PIO32831.1"/>
    </source>
</evidence>
<evidence type="ECO:0000256" key="2">
    <source>
        <dbReference type="SAM" id="MobiDB-lite"/>
    </source>
</evidence>
<accession>A0A2G9S047</accession>
<dbReference type="GO" id="GO:0070530">
    <property type="term" value="F:K63-linked polyubiquitin modification-dependent protein binding"/>
    <property type="evidence" value="ECO:0007669"/>
    <property type="project" value="TreeGrafter"/>
</dbReference>
<feature type="non-terminal residue" evidence="3">
    <location>
        <position position="1"/>
    </location>
</feature>
<evidence type="ECO:0000313" key="4">
    <source>
        <dbReference type="Proteomes" id="UP000228934"/>
    </source>
</evidence>
<dbReference type="Proteomes" id="UP000228934">
    <property type="component" value="Unassembled WGS sequence"/>
</dbReference>
<feature type="coiled-coil region" evidence="1">
    <location>
        <begin position="485"/>
        <end position="567"/>
    </location>
</feature>
<feature type="compositionally biased region" description="Polar residues" evidence="2">
    <location>
        <begin position="204"/>
        <end position="252"/>
    </location>
</feature>
<dbReference type="GO" id="GO:0043123">
    <property type="term" value="P:positive regulation of canonical NF-kappaB signal transduction"/>
    <property type="evidence" value="ECO:0007669"/>
    <property type="project" value="TreeGrafter"/>
</dbReference>
<dbReference type="OrthoDB" id="6288762at2759"/>
<organism evidence="3 4">
    <name type="scientific">Aquarana catesbeiana</name>
    <name type="common">American bullfrog</name>
    <name type="synonym">Rana catesbeiana</name>
    <dbReference type="NCBI Taxonomy" id="8400"/>
    <lineage>
        <taxon>Eukaryota</taxon>
        <taxon>Metazoa</taxon>
        <taxon>Chordata</taxon>
        <taxon>Craniata</taxon>
        <taxon>Vertebrata</taxon>
        <taxon>Euteleostomi</taxon>
        <taxon>Amphibia</taxon>
        <taxon>Batrachia</taxon>
        <taxon>Anura</taxon>
        <taxon>Neobatrachia</taxon>
        <taxon>Ranoidea</taxon>
        <taxon>Ranidae</taxon>
        <taxon>Aquarana</taxon>
    </lineage>
</organism>
<protein>
    <recommendedName>
        <fullName evidence="5">TGF-beta-activated kinase 1 and MAP3K7-binding protein 2</fullName>
    </recommendedName>
</protein>
<keyword evidence="4" id="KW-1185">Reference proteome</keyword>
<feature type="compositionally biased region" description="Polar residues" evidence="2">
    <location>
        <begin position="61"/>
        <end position="72"/>
    </location>
</feature>
<feature type="region of interest" description="Disordered" evidence="2">
    <location>
        <begin position="56"/>
        <end position="85"/>
    </location>
</feature>
<proteinExistence type="predicted"/>
<evidence type="ECO:0000256" key="1">
    <source>
        <dbReference type="SAM" id="Coils"/>
    </source>
</evidence>
<feature type="compositionally biased region" description="Polar residues" evidence="2">
    <location>
        <begin position="260"/>
        <end position="279"/>
    </location>
</feature>
<dbReference type="Gene3D" id="1.10.8.10">
    <property type="entry name" value="DNA helicase RuvA subunit, C-terminal domain"/>
    <property type="match status" value="1"/>
</dbReference>